<keyword evidence="3" id="KW-1185">Reference proteome</keyword>
<reference evidence="4" key="1">
    <citation type="submission" date="2017-02" db="UniProtKB">
        <authorList>
            <consortium name="WormBaseParasite"/>
        </authorList>
    </citation>
    <scope>IDENTIFICATION</scope>
</reference>
<accession>A0A0N4XUP0</accession>
<dbReference type="Proteomes" id="UP000271162">
    <property type="component" value="Unassembled WGS sequence"/>
</dbReference>
<evidence type="ECO:0000313" key="2">
    <source>
        <dbReference type="EMBL" id="VDL70033.1"/>
    </source>
</evidence>
<evidence type="ECO:0000256" key="1">
    <source>
        <dbReference type="SAM" id="SignalP"/>
    </source>
</evidence>
<sequence length="201" mass="22209">MKLICFIAAAVYVVSCRHAGDGSGDASGRLRMGPGEDRSGKLPMGPPLPYLANVTDEARQQYLDIFSNFNQTVAEQKQGILTWAQKNGILVTFSKLSIDHKALVERHYSIDLEIHVGLHEFKGCARQCLVGRAITVHSSNQHRCPSRYSKSQKKLKKTGIEGCETKTTHDSVKGTDVAVDFPTSHKTASKGIKEYVYQFVL</sequence>
<name>A0A0N4XUP0_NIPBR</name>
<dbReference type="WBParaSite" id="NBR_0000644301-mRNA-1">
    <property type="protein sequence ID" value="NBR_0000644301-mRNA-1"/>
    <property type="gene ID" value="NBR_0000644301"/>
</dbReference>
<dbReference type="AlphaFoldDB" id="A0A0N4XUP0"/>
<gene>
    <name evidence="2" type="ORF">NBR_LOCUS6444</name>
</gene>
<feature type="chain" id="PRO_5043124818" evidence="1">
    <location>
        <begin position="17"/>
        <end position="201"/>
    </location>
</feature>
<proteinExistence type="predicted"/>
<evidence type="ECO:0000313" key="4">
    <source>
        <dbReference type="WBParaSite" id="NBR_0000644301-mRNA-1"/>
    </source>
</evidence>
<feature type="signal peptide" evidence="1">
    <location>
        <begin position="1"/>
        <end position="16"/>
    </location>
</feature>
<keyword evidence="1" id="KW-0732">Signal</keyword>
<evidence type="ECO:0000313" key="3">
    <source>
        <dbReference type="Proteomes" id="UP000271162"/>
    </source>
</evidence>
<protein>
    <submittedName>
        <fullName evidence="4">Secreted protein</fullName>
    </submittedName>
</protein>
<organism evidence="4">
    <name type="scientific">Nippostrongylus brasiliensis</name>
    <name type="common">Rat hookworm</name>
    <dbReference type="NCBI Taxonomy" id="27835"/>
    <lineage>
        <taxon>Eukaryota</taxon>
        <taxon>Metazoa</taxon>
        <taxon>Ecdysozoa</taxon>
        <taxon>Nematoda</taxon>
        <taxon>Chromadorea</taxon>
        <taxon>Rhabditida</taxon>
        <taxon>Rhabditina</taxon>
        <taxon>Rhabditomorpha</taxon>
        <taxon>Strongyloidea</taxon>
        <taxon>Heligmosomidae</taxon>
        <taxon>Nippostrongylus</taxon>
    </lineage>
</organism>
<reference evidence="2 3" key="2">
    <citation type="submission" date="2018-11" db="EMBL/GenBank/DDBJ databases">
        <authorList>
            <consortium name="Pathogen Informatics"/>
        </authorList>
    </citation>
    <scope>NUCLEOTIDE SEQUENCE [LARGE SCALE GENOMIC DNA]</scope>
</reference>
<dbReference type="EMBL" id="UYSL01019801">
    <property type="protein sequence ID" value="VDL70033.1"/>
    <property type="molecule type" value="Genomic_DNA"/>
</dbReference>